<proteinExistence type="predicted"/>
<evidence type="ECO:0000256" key="1">
    <source>
        <dbReference type="SAM" id="Phobius"/>
    </source>
</evidence>
<feature type="transmembrane region" description="Helical" evidence="1">
    <location>
        <begin position="15"/>
        <end position="38"/>
    </location>
</feature>
<sequence>MVSGQWTLSILHRQLFVYTGTFLTLILFDSCFEFHMFFNYRNAALALPFLAFTPTSDTHCSLIMSMYVEVFTSSRVSPSSVIVLVLSVLYLMILVFPLCMLILTTTEAAGILLLLICISWCVLDRRFKLSAKSKSSRPIQALHCIPSFPLDVRVFVIQSSTLMKRKGE</sequence>
<dbReference type="EMBL" id="UZAK01037843">
    <property type="protein sequence ID" value="VDP59790.1"/>
    <property type="molecule type" value="Genomic_DNA"/>
</dbReference>
<organism evidence="4">
    <name type="scientific">Schistosoma curassoni</name>
    <dbReference type="NCBI Taxonomy" id="6186"/>
    <lineage>
        <taxon>Eukaryota</taxon>
        <taxon>Metazoa</taxon>
        <taxon>Spiralia</taxon>
        <taxon>Lophotrochozoa</taxon>
        <taxon>Platyhelminthes</taxon>
        <taxon>Trematoda</taxon>
        <taxon>Digenea</taxon>
        <taxon>Strigeidida</taxon>
        <taxon>Schistosomatoidea</taxon>
        <taxon>Schistosomatidae</taxon>
        <taxon>Schistosoma</taxon>
    </lineage>
</organism>
<keyword evidence="1" id="KW-0812">Transmembrane</keyword>
<evidence type="ECO:0000313" key="2">
    <source>
        <dbReference type="EMBL" id="VDP59790.1"/>
    </source>
</evidence>
<feature type="transmembrane region" description="Helical" evidence="1">
    <location>
        <begin position="80"/>
        <end position="103"/>
    </location>
</feature>
<dbReference type="WBParaSite" id="SCUD_0001566601-mRNA-1">
    <property type="protein sequence ID" value="SCUD_0001566601-mRNA-1"/>
    <property type="gene ID" value="SCUD_0001566601"/>
</dbReference>
<evidence type="ECO:0000313" key="4">
    <source>
        <dbReference type="WBParaSite" id="SCUD_0001566601-mRNA-1"/>
    </source>
</evidence>
<gene>
    <name evidence="2" type="ORF">SCUD_LOCUS15663</name>
</gene>
<dbReference type="AlphaFoldDB" id="A0A183KKV0"/>
<name>A0A183KKV0_9TREM</name>
<dbReference type="Proteomes" id="UP000279833">
    <property type="component" value="Unassembled WGS sequence"/>
</dbReference>
<reference evidence="4" key="1">
    <citation type="submission" date="2016-06" db="UniProtKB">
        <authorList>
            <consortium name="WormBaseParasite"/>
        </authorList>
    </citation>
    <scope>IDENTIFICATION</scope>
</reference>
<keyword evidence="1" id="KW-1133">Transmembrane helix</keyword>
<keyword evidence="3" id="KW-1185">Reference proteome</keyword>
<protein>
    <submittedName>
        <fullName evidence="4">GPI ethanolamine phosphate transferase 1</fullName>
    </submittedName>
</protein>
<accession>A0A183KKV0</accession>
<keyword evidence="1" id="KW-0472">Membrane</keyword>
<feature type="transmembrane region" description="Helical" evidence="1">
    <location>
        <begin position="109"/>
        <end position="127"/>
    </location>
</feature>
<evidence type="ECO:0000313" key="3">
    <source>
        <dbReference type="Proteomes" id="UP000279833"/>
    </source>
</evidence>
<reference evidence="2 3" key="2">
    <citation type="submission" date="2018-11" db="EMBL/GenBank/DDBJ databases">
        <authorList>
            <consortium name="Pathogen Informatics"/>
        </authorList>
    </citation>
    <scope>NUCLEOTIDE SEQUENCE [LARGE SCALE GENOMIC DNA]</scope>
    <source>
        <strain evidence="2">Dakar</strain>
        <strain evidence="3">Dakar, Senegal</strain>
    </source>
</reference>